<sequence length="822" mass="89797">MDDAGDALGRTVLACLAQDLAPAEAYERLVSVDAKMDTRSLHTCLSGTSSVSYSDVLVRLALGTRPPPPRLFSYIETMCVYRMPSMYVEDYDERGIVVSLLSQLLASKPADHVAVDAMAHLILEAGGHAHVLEHLPTKQLIEAFGSSTCDFWRATLRLVCNPSAAGAQLFTRLVQGALRDVWPSVRDEDNLNTLLNEIQDVFGQMDAINSPQSDTVCHALTSLQHGVSASADDLFDEEIPKTPLTKPCNFDHFSPYTSALVQAWRQSKGSGRCVPPQAPPPEPDMVPPLAVLLQQHVPSPDRAIPVQDVLAAHCALYEPFQEWATLDHTATKSLDMPPLTEAMLLCWNAWPAPSSSTDDILACASSSVQAFGQSIRTCMDEAPQRMDNLVPQALANASLQYMLAHEIRRLMASWTQGQADMRLVVALCRSLQMHIPLVQDMLFLYLDPHELGRALEATLSHMPESLWRNADELASTGWALLFLELIASHCIRTVPSTGEARAFFTLDVPVPGRESLVPAKRELLDRWCCELTAEQGISDTLLAASPPWTMHMLAPVILAQLLDAHQYTLIDTQTLHSAVSYFLQAPLRHTLPAMLRWLATYIHQTHARAYYATNLHSHVCTCLDVLHMLLLSDACCPLVCALVMPAVLPLLRLEQLATIPGTAGNNLRTCCQLLEAKYERPRAAPSTLLAQALSRDASRAPLCRMVAKACSTNAHDTTTAHTWLSLMQSTLPDDTWAVQLLGTALVLAPPPAGAAFAPLTLARFVLQRWDASRSTAEAVQSMTAVLSMSMALAKQFPGGAEAAQRLLYSFSGALPKALLDAL</sequence>
<organism evidence="10 11">
    <name type="scientific">Malassezia equina</name>
    <dbReference type="NCBI Taxonomy" id="1381935"/>
    <lineage>
        <taxon>Eukaryota</taxon>
        <taxon>Fungi</taxon>
        <taxon>Dikarya</taxon>
        <taxon>Basidiomycota</taxon>
        <taxon>Ustilaginomycotina</taxon>
        <taxon>Malasseziomycetes</taxon>
        <taxon>Malasseziales</taxon>
        <taxon>Malasseziaceae</taxon>
        <taxon>Malassezia</taxon>
    </lineage>
</organism>
<gene>
    <name evidence="9" type="primary">MED5</name>
    <name evidence="10" type="ORF">MEQU1_003472</name>
</gene>
<dbReference type="GO" id="GO:0016592">
    <property type="term" value="C:mediator complex"/>
    <property type="evidence" value="ECO:0007669"/>
    <property type="project" value="InterPro"/>
</dbReference>
<dbReference type="GO" id="GO:0006357">
    <property type="term" value="P:regulation of transcription by RNA polymerase II"/>
    <property type="evidence" value="ECO:0007669"/>
    <property type="project" value="InterPro"/>
</dbReference>
<keyword evidence="5 9" id="KW-0010">Activator</keyword>
<accession>A0AAF0EHW5</accession>
<keyword evidence="7 9" id="KW-0539">Nucleus</keyword>
<evidence type="ECO:0000256" key="6">
    <source>
        <dbReference type="ARBA" id="ARBA00023163"/>
    </source>
</evidence>
<dbReference type="InterPro" id="IPR014801">
    <property type="entry name" value="Mediator_Med5_fun"/>
</dbReference>
<comment type="function">
    <text evidence="9">Component of the Mediator complex, a coactivator involved in the regulated transcription of nearly all RNA polymerase II-dependent genes. Mediator functions as a bridge to convey information from gene-specific regulatory proteins to the basal RNA polymerase II transcription machinery. Mediator is recruited to promoters by direct interactions with regulatory proteins and serves as a scaffold for the assembly of a functional preinitiation complex with RNA polymerase II and the general transcription factors.</text>
</comment>
<evidence type="ECO:0000256" key="5">
    <source>
        <dbReference type="ARBA" id="ARBA00023159"/>
    </source>
</evidence>
<evidence type="ECO:0000256" key="1">
    <source>
        <dbReference type="ARBA" id="ARBA00004123"/>
    </source>
</evidence>
<reference evidence="10" key="1">
    <citation type="submission" date="2023-03" db="EMBL/GenBank/DDBJ databases">
        <title>Mating type loci evolution in Malassezia.</title>
        <authorList>
            <person name="Coelho M.A."/>
        </authorList>
    </citation>
    <scope>NUCLEOTIDE SEQUENCE</scope>
    <source>
        <strain evidence="10">CBS 12830</strain>
    </source>
</reference>
<dbReference type="AlphaFoldDB" id="A0AAF0EHW5"/>
<keyword evidence="11" id="KW-1185">Reference proteome</keyword>
<evidence type="ECO:0000256" key="2">
    <source>
        <dbReference type="ARBA" id="ARBA00008782"/>
    </source>
</evidence>
<evidence type="ECO:0000256" key="3">
    <source>
        <dbReference type="ARBA" id="ARBA00020628"/>
    </source>
</evidence>
<dbReference type="PANTHER" id="PTHR35784">
    <property type="entry name" value="MEDIATOR OF RNA POLYMERASE II TRANSCRIPTION SUBUNIT 5"/>
    <property type="match status" value="1"/>
</dbReference>
<evidence type="ECO:0000313" key="11">
    <source>
        <dbReference type="Proteomes" id="UP001214415"/>
    </source>
</evidence>
<dbReference type="GO" id="GO:0003712">
    <property type="term" value="F:transcription coregulator activity"/>
    <property type="evidence" value="ECO:0007669"/>
    <property type="project" value="InterPro"/>
</dbReference>
<dbReference type="Pfam" id="PF08689">
    <property type="entry name" value="Med5"/>
    <property type="match status" value="1"/>
</dbReference>
<comment type="subcellular location">
    <subcellularLocation>
        <location evidence="1 9">Nucleus</location>
    </subcellularLocation>
</comment>
<comment type="similarity">
    <text evidence="2 9">Belongs to the Mediator complex subunit 5 family.</text>
</comment>
<evidence type="ECO:0000256" key="4">
    <source>
        <dbReference type="ARBA" id="ARBA00023015"/>
    </source>
</evidence>
<comment type="subunit">
    <text evidence="9">Component of the Mediator complex.</text>
</comment>
<dbReference type="EMBL" id="CP119906">
    <property type="protein sequence ID" value="WFD24768.1"/>
    <property type="molecule type" value="Genomic_DNA"/>
</dbReference>
<keyword evidence="6 9" id="KW-0804">Transcription</keyword>
<evidence type="ECO:0000313" key="10">
    <source>
        <dbReference type="EMBL" id="WFD24768.1"/>
    </source>
</evidence>
<protein>
    <recommendedName>
        <fullName evidence="3 9">Mediator of RNA polymerase II transcription subunit 5</fullName>
    </recommendedName>
    <alternativeName>
        <fullName evidence="8 9">Mediator complex subunit 5</fullName>
    </alternativeName>
</protein>
<dbReference type="Proteomes" id="UP001214415">
    <property type="component" value="Chromosome 7"/>
</dbReference>
<evidence type="ECO:0000256" key="8">
    <source>
        <dbReference type="ARBA" id="ARBA00031256"/>
    </source>
</evidence>
<name>A0AAF0EHW5_9BASI</name>
<proteinExistence type="inferred from homology"/>
<keyword evidence="4 9" id="KW-0805">Transcription regulation</keyword>
<dbReference type="PANTHER" id="PTHR35784:SF1">
    <property type="entry name" value="MEDIATOR OF RNA POLYMERASE II TRANSCRIPTION SUBUNIT 5"/>
    <property type="match status" value="1"/>
</dbReference>
<evidence type="ECO:0000256" key="9">
    <source>
        <dbReference type="RuleBase" id="RU364142"/>
    </source>
</evidence>
<evidence type="ECO:0000256" key="7">
    <source>
        <dbReference type="ARBA" id="ARBA00023242"/>
    </source>
</evidence>